<organism evidence="2 3">
    <name type="scientific">Jeotgalibaca ciconiae</name>
    <dbReference type="NCBI Taxonomy" id="2496265"/>
    <lineage>
        <taxon>Bacteria</taxon>
        <taxon>Bacillati</taxon>
        <taxon>Bacillota</taxon>
        <taxon>Bacilli</taxon>
        <taxon>Lactobacillales</taxon>
        <taxon>Carnobacteriaceae</taxon>
        <taxon>Jeotgalibaca</taxon>
    </lineage>
</organism>
<dbReference type="AlphaFoldDB" id="A0A3S9HBB6"/>
<feature type="transmembrane region" description="Helical" evidence="1">
    <location>
        <begin position="20"/>
        <end position="39"/>
    </location>
</feature>
<feature type="transmembrane region" description="Helical" evidence="1">
    <location>
        <begin position="134"/>
        <end position="152"/>
    </location>
</feature>
<feature type="transmembrane region" description="Helical" evidence="1">
    <location>
        <begin position="79"/>
        <end position="100"/>
    </location>
</feature>
<keyword evidence="3" id="KW-1185">Reference proteome</keyword>
<dbReference type="KEGG" id="jeh:EJN90_08510"/>
<dbReference type="OrthoDB" id="3242785at2"/>
<evidence type="ECO:0000313" key="3">
    <source>
        <dbReference type="Proteomes" id="UP000273326"/>
    </source>
</evidence>
<accession>A0A3S9HBB6</accession>
<name>A0A3S9HBB6_9LACT</name>
<dbReference type="EMBL" id="CP034465">
    <property type="protein sequence ID" value="AZP04670.1"/>
    <property type="molecule type" value="Genomic_DNA"/>
</dbReference>
<keyword evidence="1" id="KW-1133">Transmembrane helix</keyword>
<proteinExistence type="predicted"/>
<keyword evidence="1" id="KW-0812">Transmembrane</keyword>
<dbReference type="Pfam" id="PF22765">
    <property type="entry name" value="DUF7010"/>
    <property type="match status" value="1"/>
</dbReference>
<dbReference type="RefSeq" id="WP_126110307.1">
    <property type="nucleotide sequence ID" value="NZ_CP034465.1"/>
</dbReference>
<feature type="transmembrane region" description="Helical" evidence="1">
    <location>
        <begin position="107"/>
        <end position="128"/>
    </location>
</feature>
<feature type="transmembrane region" description="Helical" evidence="1">
    <location>
        <begin position="46"/>
        <end position="67"/>
    </location>
</feature>
<feature type="transmembrane region" description="Helical" evidence="1">
    <location>
        <begin position="164"/>
        <end position="185"/>
    </location>
</feature>
<sequence length="186" mass="20316">METKDVLSILEQLTLLNRSGVAFLFSFGITWLVCGLFWMKASKKSAGYVTLFQGTVALPLALGVSFWMGAFSQRPGGAVFTQLIITIAMSQMLILPLIIVMQAKKQYTLIPFVFSASLTIHFVLYSWIYQTWSYIAMSVMIAVGGATIYAIDQQDVGGLPSSKASAQSCFLSGTMLIFTAVVLLLL</sequence>
<reference evidence="3" key="1">
    <citation type="submission" date="2018-12" db="EMBL/GenBank/DDBJ databases">
        <title>Complete genome sequencing of Jeotgalibaca sp. H21T32.</title>
        <authorList>
            <person name="Bae J.-W."/>
            <person name="Lee S.-Y."/>
        </authorList>
    </citation>
    <scope>NUCLEOTIDE SEQUENCE [LARGE SCALE GENOMIC DNA]</scope>
    <source>
        <strain evidence="3">H21T32</strain>
    </source>
</reference>
<evidence type="ECO:0000313" key="2">
    <source>
        <dbReference type="EMBL" id="AZP04670.1"/>
    </source>
</evidence>
<gene>
    <name evidence="2" type="ORF">EJN90_08510</name>
</gene>
<evidence type="ECO:0000256" key="1">
    <source>
        <dbReference type="SAM" id="Phobius"/>
    </source>
</evidence>
<keyword evidence="1" id="KW-0472">Membrane</keyword>
<protein>
    <submittedName>
        <fullName evidence="2">Uncharacterized protein</fullName>
    </submittedName>
</protein>
<dbReference type="InterPro" id="IPR053824">
    <property type="entry name" value="DUF7010"/>
</dbReference>
<dbReference type="Proteomes" id="UP000273326">
    <property type="component" value="Chromosome"/>
</dbReference>